<keyword evidence="11 13" id="KW-0998">Cell outer membrane</keyword>
<reference evidence="15 16" key="1">
    <citation type="submission" date="2016-10" db="EMBL/GenBank/DDBJ databases">
        <authorList>
            <person name="Varghese N."/>
            <person name="Submissions S."/>
        </authorList>
    </citation>
    <scope>NUCLEOTIDE SEQUENCE [LARGE SCALE GENOMIC DNA]</scope>
    <source>
        <strain evidence="15 16">DSM 5563</strain>
    </source>
</reference>
<evidence type="ECO:0000256" key="7">
    <source>
        <dbReference type="ARBA" id="ARBA00022927"/>
    </source>
</evidence>
<keyword evidence="8 13" id="KW-0472">Membrane</keyword>
<dbReference type="Proteomes" id="UP000226420">
    <property type="component" value="Unassembled WGS sequence"/>
</dbReference>
<dbReference type="AlphaFoldDB" id="A0AAJ4WAF8"/>
<evidence type="ECO:0000256" key="11">
    <source>
        <dbReference type="ARBA" id="ARBA00023237"/>
    </source>
</evidence>
<dbReference type="InterPro" id="IPR004565">
    <property type="entry name" value="OM_lipoprot_LolB"/>
</dbReference>
<evidence type="ECO:0000256" key="10">
    <source>
        <dbReference type="ARBA" id="ARBA00023186"/>
    </source>
</evidence>
<comment type="function">
    <text evidence="13">Plays a critical role in the incorporation of lipoproteins in the outer membrane after they are released by the LolA protein.</text>
</comment>
<evidence type="ECO:0000256" key="2">
    <source>
        <dbReference type="ARBA" id="ARBA00009696"/>
    </source>
</evidence>
<keyword evidence="9 13" id="KW-0564">Palmitate</keyword>
<comment type="subcellular location">
    <subcellularLocation>
        <location evidence="1 13">Cell outer membrane</location>
        <topology evidence="1 13">Lipid-anchor</topology>
    </subcellularLocation>
</comment>
<dbReference type="CDD" id="cd16326">
    <property type="entry name" value="LolB"/>
    <property type="match status" value="1"/>
</dbReference>
<dbReference type="EMBL" id="FOLW01000004">
    <property type="protein sequence ID" value="SFC77782.1"/>
    <property type="molecule type" value="Genomic_DNA"/>
</dbReference>
<feature type="chain" id="PRO_5042492839" description="Outer-membrane lipoprotein LolB" evidence="14">
    <location>
        <begin position="23"/>
        <end position="209"/>
    </location>
</feature>
<comment type="similarity">
    <text evidence="2 13">Belongs to the LolB family.</text>
</comment>
<evidence type="ECO:0000256" key="8">
    <source>
        <dbReference type="ARBA" id="ARBA00023136"/>
    </source>
</evidence>
<organism evidence="15 16">
    <name type="scientific">Pragia fontium DSM 5563 = ATCC 49100</name>
    <dbReference type="NCBI Taxonomy" id="1122977"/>
    <lineage>
        <taxon>Bacteria</taxon>
        <taxon>Pseudomonadati</taxon>
        <taxon>Pseudomonadota</taxon>
        <taxon>Gammaproteobacteria</taxon>
        <taxon>Enterobacterales</taxon>
        <taxon>Budviciaceae</taxon>
        <taxon>Pragia</taxon>
    </lineage>
</organism>
<evidence type="ECO:0000256" key="14">
    <source>
        <dbReference type="SAM" id="SignalP"/>
    </source>
</evidence>
<sequence length="209" mass="23897">MKLIRTSTLLKLIPLASLLLTACTLTGNSGSPATSVTSPEWKKHEQQVKTLEQYQTRGAFAYISSQQKVYARFYWQQQNPDRYRLVLTNPLGNTVMELNVQPGLVQLTDDKGQRYVSDDAEKMIQELTGMTIPLNNMRQWMLGLPADAKDFTLSPEARLHKVSLTQNGQLWTVEYQDYNTNVQPALPSRLEIVHGEDRIKLKMDNWTLQ</sequence>
<dbReference type="HAMAP" id="MF_00233">
    <property type="entry name" value="LolB"/>
    <property type="match status" value="1"/>
</dbReference>
<keyword evidence="7 13" id="KW-0653">Protein transport</keyword>
<keyword evidence="6 13" id="KW-0732">Signal</keyword>
<dbReference type="GO" id="GO:0009279">
    <property type="term" value="C:cell outer membrane"/>
    <property type="evidence" value="ECO:0007669"/>
    <property type="project" value="UniProtKB-SubCell"/>
</dbReference>
<evidence type="ECO:0000256" key="12">
    <source>
        <dbReference type="ARBA" id="ARBA00023288"/>
    </source>
</evidence>
<evidence type="ECO:0000256" key="6">
    <source>
        <dbReference type="ARBA" id="ARBA00022729"/>
    </source>
</evidence>
<keyword evidence="10 13" id="KW-0143">Chaperone</keyword>
<gene>
    <name evidence="13" type="primary">lolB</name>
    <name evidence="15" type="ORF">SAMN02745723_104100</name>
</gene>
<evidence type="ECO:0000256" key="4">
    <source>
        <dbReference type="ARBA" id="ARBA00016202"/>
    </source>
</evidence>
<dbReference type="GO" id="GO:0044874">
    <property type="term" value="P:lipoprotein localization to outer membrane"/>
    <property type="evidence" value="ECO:0007669"/>
    <property type="project" value="UniProtKB-UniRule"/>
</dbReference>
<dbReference type="GO" id="GO:0015031">
    <property type="term" value="P:protein transport"/>
    <property type="evidence" value="ECO:0007669"/>
    <property type="project" value="UniProtKB-KW"/>
</dbReference>
<evidence type="ECO:0000256" key="13">
    <source>
        <dbReference type="HAMAP-Rule" id="MF_00233"/>
    </source>
</evidence>
<dbReference type="Pfam" id="PF03550">
    <property type="entry name" value="LolB"/>
    <property type="match status" value="1"/>
</dbReference>
<evidence type="ECO:0000256" key="9">
    <source>
        <dbReference type="ARBA" id="ARBA00023139"/>
    </source>
</evidence>
<evidence type="ECO:0000313" key="16">
    <source>
        <dbReference type="Proteomes" id="UP000226420"/>
    </source>
</evidence>
<evidence type="ECO:0000256" key="5">
    <source>
        <dbReference type="ARBA" id="ARBA00022448"/>
    </source>
</evidence>
<proteinExistence type="inferred from homology"/>
<protein>
    <recommendedName>
        <fullName evidence="4 13">Outer-membrane lipoprotein LolB</fullName>
    </recommendedName>
</protein>
<dbReference type="PROSITE" id="PS51257">
    <property type="entry name" value="PROKAR_LIPOPROTEIN"/>
    <property type="match status" value="1"/>
</dbReference>
<evidence type="ECO:0000256" key="3">
    <source>
        <dbReference type="ARBA" id="ARBA00011245"/>
    </source>
</evidence>
<evidence type="ECO:0000313" key="15">
    <source>
        <dbReference type="EMBL" id="SFC77782.1"/>
    </source>
</evidence>
<name>A0AAJ4WAF8_9GAMM</name>
<dbReference type="InterPro" id="IPR029046">
    <property type="entry name" value="LolA/LolB/LppX"/>
</dbReference>
<dbReference type="Gene3D" id="2.50.20.10">
    <property type="entry name" value="Lipoprotein localisation LolA/LolB/LppX"/>
    <property type="match status" value="1"/>
</dbReference>
<comment type="caution">
    <text evidence="15">The sequence shown here is derived from an EMBL/GenBank/DDBJ whole genome shotgun (WGS) entry which is preliminary data.</text>
</comment>
<dbReference type="RefSeq" id="WP_047781173.1">
    <property type="nucleotide sequence ID" value="NZ_FOLW01000004.1"/>
</dbReference>
<accession>A0AAJ4WAF8</accession>
<keyword evidence="12 13" id="KW-0449">Lipoprotein</keyword>
<dbReference type="NCBIfam" id="TIGR00548">
    <property type="entry name" value="lolB"/>
    <property type="match status" value="1"/>
</dbReference>
<comment type="subunit">
    <text evidence="3 13">Monomer.</text>
</comment>
<dbReference type="SUPFAM" id="SSF89392">
    <property type="entry name" value="Prokaryotic lipoproteins and lipoprotein localization factors"/>
    <property type="match status" value="1"/>
</dbReference>
<keyword evidence="5 13" id="KW-0813">Transport</keyword>
<evidence type="ECO:0000256" key="1">
    <source>
        <dbReference type="ARBA" id="ARBA00004459"/>
    </source>
</evidence>
<feature type="signal peptide" evidence="14">
    <location>
        <begin position="1"/>
        <end position="22"/>
    </location>
</feature>